<dbReference type="CDD" id="cd00093">
    <property type="entry name" value="HTH_XRE"/>
    <property type="match status" value="1"/>
</dbReference>
<dbReference type="PANTHER" id="PTHR34475:SF1">
    <property type="entry name" value="CYTOSKELETON PROTEIN RODZ"/>
    <property type="match status" value="1"/>
</dbReference>
<dbReference type="OrthoDB" id="192138at2"/>
<proteinExistence type="predicted"/>
<dbReference type="Proteomes" id="UP000253426">
    <property type="component" value="Unassembled WGS sequence"/>
</dbReference>
<feature type="domain" description="HTH cro/C1-type" evidence="2">
    <location>
        <begin position="9"/>
        <end position="69"/>
    </location>
</feature>
<name>A0A366HU79_9BACT</name>
<feature type="region of interest" description="Disordered" evidence="1">
    <location>
        <begin position="186"/>
        <end position="224"/>
    </location>
</feature>
<evidence type="ECO:0000259" key="2">
    <source>
        <dbReference type="PROSITE" id="PS50943"/>
    </source>
</evidence>
<dbReference type="InterPro" id="IPR010982">
    <property type="entry name" value="Lambda_DNA-bd_dom_sf"/>
</dbReference>
<dbReference type="SUPFAM" id="SSF47413">
    <property type="entry name" value="lambda repressor-like DNA-binding domains"/>
    <property type="match status" value="1"/>
</dbReference>
<comment type="caution">
    <text evidence="3">The sequence shown here is derived from an EMBL/GenBank/DDBJ whole genome shotgun (WGS) entry which is preliminary data.</text>
</comment>
<dbReference type="InterPro" id="IPR050400">
    <property type="entry name" value="Bact_Cytoskel_RodZ"/>
</dbReference>
<dbReference type="AlphaFoldDB" id="A0A366HU79"/>
<dbReference type="PROSITE" id="PS50943">
    <property type="entry name" value="HTH_CROC1"/>
    <property type="match status" value="1"/>
</dbReference>
<evidence type="ECO:0000313" key="3">
    <source>
        <dbReference type="EMBL" id="RBP47390.1"/>
    </source>
</evidence>
<evidence type="ECO:0000313" key="4">
    <source>
        <dbReference type="Proteomes" id="UP000253426"/>
    </source>
</evidence>
<organism evidence="3 4">
    <name type="scientific">Roseimicrobium gellanilyticum</name>
    <dbReference type="NCBI Taxonomy" id="748857"/>
    <lineage>
        <taxon>Bacteria</taxon>
        <taxon>Pseudomonadati</taxon>
        <taxon>Verrucomicrobiota</taxon>
        <taxon>Verrucomicrobiia</taxon>
        <taxon>Verrucomicrobiales</taxon>
        <taxon>Verrucomicrobiaceae</taxon>
        <taxon>Roseimicrobium</taxon>
    </lineage>
</organism>
<dbReference type="RefSeq" id="WP_113956330.1">
    <property type="nucleotide sequence ID" value="NZ_QNRR01000001.1"/>
</dbReference>
<protein>
    <submittedName>
        <fullName evidence="3">Helix-turn-helix protein</fullName>
    </submittedName>
</protein>
<dbReference type="Gene3D" id="1.10.260.40">
    <property type="entry name" value="lambda repressor-like DNA-binding domains"/>
    <property type="match status" value="1"/>
</dbReference>
<accession>A0A366HU79</accession>
<dbReference type="EMBL" id="QNRR01000001">
    <property type="protein sequence ID" value="RBP47390.1"/>
    <property type="molecule type" value="Genomic_DNA"/>
</dbReference>
<gene>
    <name evidence="3" type="ORF">DES53_101187</name>
</gene>
<keyword evidence="4" id="KW-1185">Reference proteome</keyword>
<reference evidence="3 4" key="1">
    <citation type="submission" date="2018-06" db="EMBL/GenBank/DDBJ databases">
        <title>Genomic Encyclopedia of Type Strains, Phase IV (KMG-IV): sequencing the most valuable type-strain genomes for metagenomic binning, comparative biology and taxonomic classification.</title>
        <authorList>
            <person name="Goeker M."/>
        </authorList>
    </citation>
    <scope>NUCLEOTIDE SEQUENCE [LARGE SCALE GENOMIC DNA]</scope>
    <source>
        <strain evidence="3 4">DSM 25532</strain>
    </source>
</reference>
<dbReference type="GO" id="GO:0003677">
    <property type="term" value="F:DNA binding"/>
    <property type="evidence" value="ECO:0007669"/>
    <property type="project" value="InterPro"/>
</dbReference>
<dbReference type="Pfam" id="PF13413">
    <property type="entry name" value="HTH_25"/>
    <property type="match status" value="1"/>
</dbReference>
<sequence>MSPSLGQRLQQMREQRGLSLPDVAHRTRIPVQRLRELEEDNYNALGSVTYAKGHLKAYADLLGVEADEVLEQLKTPPLGGVRNYRYLVESYGSLKAVSQSEHPVQDRTTVASNKSPMITATVSAFCVLLVGGVLLGNAFLAQQEPQPTPAAGAIVTNPTVIEEPTGKEEPEFSLYGANLEVEAAEEVRAASPSSVTPPKALPVTDEVTSSRRKVSEVPKAQLVE</sequence>
<dbReference type="PANTHER" id="PTHR34475">
    <property type="match status" value="1"/>
</dbReference>
<evidence type="ECO:0000256" key="1">
    <source>
        <dbReference type="SAM" id="MobiDB-lite"/>
    </source>
</evidence>
<dbReference type="InterPro" id="IPR001387">
    <property type="entry name" value="Cro/C1-type_HTH"/>
</dbReference>
<dbReference type="SMART" id="SM00530">
    <property type="entry name" value="HTH_XRE"/>
    <property type="match status" value="1"/>
</dbReference>